<dbReference type="GO" id="GO:0020037">
    <property type="term" value="F:heme binding"/>
    <property type="evidence" value="ECO:0007669"/>
    <property type="project" value="InterPro"/>
</dbReference>
<keyword evidence="2 3" id="KW-0479">Metal-binding</keyword>
<accession>R7QA48</accession>
<dbReference type="InterPro" id="IPR036396">
    <property type="entry name" value="Cyt_P450_sf"/>
</dbReference>
<protein>
    <submittedName>
        <fullName evidence="4">Cytochrome P450 family 97G-CYP97G1</fullName>
    </submittedName>
</protein>
<dbReference type="Gramene" id="CDF35397">
    <property type="protein sequence ID" value="CDF35397"/>
    <property type="gene ID" value="CHC_T00009187001"/>
</dbReference>
<dbReference type="GO" id="GO:0016705">
    <property type="term" value="F:oxidoreductase activity, acting on paired donors, with incorporation or reduction of molecular oxygen"/>
    <property type="evidence" value="ECO:0007669"/>
    <property type="project" value="InterPro"/>
</dbReference>
<evidence type="ECO:0000256" key="2">
    <source>
        <dbReference type="PIRSR" id="PIRSR602401-1"/>
    </source>
</evidence>
<dbReference type="OrthoDB" id="2843at2759"/>
<dbReference type="PRINTS" id="PR00463">
    <property type="entry name" value="EP450I"/>
</dbReference>
<organism evidence="4 5">
    <name type="scientific">Chondrus crispus</name>
    <name type="common">Carrageen Irish moss</name>
    <name type="synonym">Polymorpha crispa</name>
    <dbReference type="NCBI Taxonomy" id="2769"/>
    <lineage>
        <taxon>Eukaryota</taxon>
        <taxon>Rhodophyta</taxon>
        <taxon>Florideophyceae</taxon>
        <taxon>Rhodymeniophycidae</taxon>
        <taxon>Gigartinales</taxon>
        <taxon>Gigartinaceae</taxon>
        <taxon>Chondrus</taxon>
    </lineage>
</organism>
<dbReference type="GO" id="GO:0004497">
    <property type="term" value="F:monooxygenase activity"/>
    <property type="evidence" value="ECO:0007669"/>
    <property type="project" value="UniProtKB-KW"/>
</dbReference>
<dbReference type="AlphaFoldDB" id="R7QA48"/>
<proteinExistence type="inferred from homology"/>
<dbReference type="PROSITE" id="PS00086">
    <property type="entry name" value="CYTOCHROME_P450"/>
    <property type="match status" value="1"/>
</dbReference>
<dbReference type="KEGG" id="ccp:CHC_T00009187001"/>
<dbReference type="Pfam" id="PF00067">
    <property type="entry name" value="p450"/>
    <property type="match status" value="1"/>
</dbReference>
<dbReference type="PANTHER" id="PTHR24291">
    <property type="entry name" value="CYTOCHROME P450 FAMILY 4"/>
    <property type="match status" value="1"/>
</dbReference>
<dbReference type="OMA" id="WRRNSRE"/>
<dbReference type="GeneID" id="17322924"/>
<dbReference type="PANTHER" id="PTHR24291:SF183">
    <property type="entry name" value="CYTOCHROME P450 97B3, CHLOROPLASTIC"/>
    <property type="match status" value="1"/>
</dbReference>
<dbReference type="InterPro" id="IPR001128">
    <property type="entry name" value="Cyt_P450"/>
</dbReference>
<keyword evidence="2 3" id="KW-0349">Heme</keyword>
<evidence type="ECO:0000256" key="1">
    <source>
        <dbReference type="ARBA" id="ARBA00010617"/>
    </source>
</evidence>
<dbReference type="InterPro" id="IPR017972">
    <property type="entry name" value="Cyt_P450_CS"/>
</dbReference>
<dbReference type="Proteomes" id="UP000012073">
    <property type="component" value="Unassembled WGS sequence"/>
</dbReference>
<dbReference type="InterPro" id="IPR050196">
    <property type="entry name" value="Cytochrome_P450_Monoox"/>
</dbReference>
<comment type="cofactor">
    <cofactor evidence="2">
        <name>heme</name>
        <dbReference type="ChEBI" id="CHEBI:30413"/>
    </cofactor>
</comment>
<keyword evidence="3" id="KW-0560">Oxidoreductase</keyword>
<keyword evidence="2 3" id="KW-0408">Iron</keyword>
<dbReference type="Gene3D" id="1.10.630.10">
    <property type="entry name" value="Cytochrome P450"/>
    <property type="match status" value="1"/>
</dbReference>
<sequence>MAFIPYSTFAARPLLARRASSVRFTSTQPPQHPMPVVAVSKRSVKPPQQTPPPLSAMDSVSLMVENVLVLYGNRPARDATPVAQGDLDAVMGDKPFFLALHNAFLDTGPIYKLAFGPKVFIVIQDPVIARSVLRENSILYDKGILAEILEDVMGKGLIPADYNTWKIRRRAILPGFHSKWLQYMTIMFASSANNLCTKLNNLGGNEPVDMETEYSSLTLDIIGKAVFNFDFDSINSESPIIKAVYRCLKETEHRSMMAVPYWKIPGARKVVPRLRRFYGDMDLINDTLNVLIESAKRKATAADLSELESRDYENVADPSLLRFLVELRGEETTNKQLRDDLMTLLIAGHETTAAVLTWATAELAKHPEIMRKAREEIETVLGDRLPTYKDVAKLPYIRRIIAETLRLYPAPPVLIRRLLEDTTLPKGGSPEVTNLPRGSDIFINVYSLHRSPALWDDPEIYDPDRWLKPKSNPGVEGWAGYKPASGLEEGTPLYPNEVNADFAFLPFGGGSRKCVGDHFAVLESVVALAMVIRQFDFVMVDPSKDVEMTTGATIHTKNGLNMFMVPRHSASLTDGSIGEPVEIGVPSFSNP</sequence>
<dbReference type="EMBL" id="HG001729">
    <property type="protein sequence ID" value="CDF35397.1"/>
    <property type="molecule type" value="Genomic_DNA"/>
</dbReference>
<feature type="binding site" description="axial binding residue" evidence="2">
    <location>
        <position position="514"/>
    </location>
    <ligand>
        <name>heme</name>
        <dbReference type="ChEBI" id="CHEBI:30413"/>
    </ligand>
    <ligandPart>
        <name>Fe</name>
        <dbReference type="ChEBI" id="CHEBI:18248"/>
    </ligandPart>
</feature>
<keyword evidence="5" id="KW-1185">Reference proteome</keyword>
<name>R7QA48_CHOCR</name>
<dbReference type="PhylomeDB" id="R7QA48"/>
<dbReference type="STRING" id="2769.R7QA48"/>
<gene>
    <name evidence="4" type="ORF">CHC_T00009187001</name>
</gene>
<dbReference type="SUPFAM" id="SSF48264">
    <property type="entry name" value="Cytochrome P450"/>
    <property type="match status" value="1"/>
</dbReference>
<dbReference type="RefSeq" id="XP_005715216.1">
    <property type="nucleotide sequence ID" value="XM_005715159.1"/>
</dbReference>
<dbReference type="PRINTS" id="PR00385">
    <property type="entry name" value="P450"/>
</dbReference>
<dbReference type="InterPro" id="IPR002401">
    <property type="entry name" value="Cyt_P450_E_grp-I"/>
</dbReference>
<evidence type="ECO:0000313" key="4">
    <source>
        <dbReference type="EMBL" id="CDF35397.1"/>
    </source>
</evidence>
<keyword evidence="3" id="KW-0503">Monooxygenase</keyword>
<evidence type="ECO:0000256" key="3">
    <source>
        <dbReference type="RuleBase" id="RU000461"/>
    </source>
</evidence>
<comment type="similarity">
    <text evidence="1 3">Belongs to the cytochrome P450 family.</text>
</comment>
<dbReference type="CDD" id="cd11046">
    <property type="entry name" value="CYP97"/>
    <property type="match status" value="1"/>
</dbReference>
<reference evidence="5" key="1">
    <citation type="journal article" date="2013" name="Proc. Natl. Acad. Sci. U.S.A.">
        <title>Genome structure and metabolic features in the red seaweed Chondrus crispus shed light on evolution of the Archaeplastida.</title>
        <authorList>
            <person name="Collen J."/>
            <person name="Porcel B."/>
            <person name="Carre W."/>
            <person name="Ball S.G."/>
            <person name="Chaparro C."/>
            <person name="Tonon T."/>
            <person name="Barbeyron T."/>
            <person name="Michel G."/>
            <person name="Noel B."/>
            <person name="Valentin K."/>
            <person name="Elias M."/>
            <person name="Artiguenave F."/>
            <person name="Arun A."/>
            <person name="Aury J.M."/>
            <person name="Barbosa-Neto J.F."/>
            <person name="Bothwell J.H."/>
            <person name="Bouget F.Y."/>
            <person name="Brillet L."/>
            <person name="Cabello-Hurtado F."/>
            <person name="Capella-Gutierrez S."/>
            <person name="Charrier B."/>
            <person name="Cladiere L."/>
            <person name="Cock J.M."/>
            <person name="Coelho S.M."/>
            <person name="Colleoni C."/>
            <person name="Czjzek M."/>
            <person name="Da Silva C."/>
            <person name="Delage L."/>
            <person name="Denoeud F."/>
            <person name="Deschamps P."/>
            <person name="Dittami S.M."/>
            <person name="Gabaldon T."/>
            <person name="Gachon C.M."/>
            <person name="Groisillier A."/>
            <person name="Herve C."/>
            <person name="Jabbari K."/>
            <person name="Katinka M."/>
            <person name="Kloareg B."/>
            <person name="Kowalczyk N."/>
            <person name="Labadie K."/>
            <person name="Leblanc C."/>
            <person name="Lopez P.J."/>
            <person name="McLachlan D.H."/>
            <person name="Meslet-Cladiere L."/>
            <person name="Moustafa A."/>
            <person name="Nehr Z."/>
            <person name="Nyvall Collen P."/>
            <person name="Panaud O."/>
            <person name="Partensky F."/>
            <person name="Poulain J."/>
            <person name="Rensing S.A."/>
            <person name="Rousvoal S."/>
            <person name="Samson G."/>
            <person name="Symeonidi A."/>
            <person name="Weissenbach J."/>
            <person name="Zambounis A."/>
            <person name="Wincker P."/>
            <person name="Boyen C."/>
        </authorList>
    </citation>
    <scope>NUCLEOTIDE SEQUENCE [LARGE SCALE GENOMIC DNA]</scope>
    <source>
        <strain evidence="5">cv. Stackhouse</strain>
    </source>
</reference>
<evidence type="ECO:0000313" key="5">
    <source>
        <dbReference type="Proteomes" id="UP000012073"/>
    </source>
</evidence>
<dbReference type="GO" id="GO:0005506">
    <property type="term" value="F:iron ion binding"/>
    <property type="evidence" value="ECO:0007669"/>
    <property type="project" value="InterPro"/>
</dbReference>